<organism evidence="4 5">
    <name type="scientific">Demequina litoralis</name>
    <dbReference type="NCBI Taxonomy" id="3051660"/>
    <lineage>
        <taxon>Bacteria</taxon>
        <taxon>Bacillati</taxon>
        <taxon>Actinomycetota</taxon>
        <taxon>Actinomycetes</taxon>
        <taxon>Micrococcales</taxon>
        <taxon>Demequinaceae</taxon>
        <taxon>Demequina</taxon>
    </lineage>
</organism>
<protein>
    <submittedName>
        <fullName evidence="4">Glycoside hydrolase family 3 C-terminal domain-containing protein</fullName>
    </submittedName>
</protein>
<dbReference type="PRINTS" id="PR00133">
    <property type="entry name" value="GLHYDRLASE3"/>
</dbReference>
<gene>
    <name evidence="4" type="ORF">QQX09_13150</name>
</gene>
<keyword evidence="2 4" id="KW-0378">Hydrolase</keyword>
<accession>A0ABT8GCE4</accession>
<comment type="caution">
    <text evidence="4">The sequence shown here is derived from an EMBL/GenBank/DDBJ whole genome shotgun (WGS) entry which is preliminary data.</text>
</comment>
<dbReference type="Pfam" id="PF00933">
    <property type="entry name" value="Glyco_hydro_3"/>
    <property type="match status" value="1"/>
</dbReference>
<dbReference type="SMART" id="SM01217">
    <property type="entry name" value="Fn3_like"/>
    <property type="match status" value="1"/>
</dbReference>
<evidence type="ECO:0000256" key="2">
    <source>
        <dbReference type="ARBA" id="ARBA00022801"/>
    </source>
</evidence>
<dbReference type="InterPro" id="IPR036962">
    <property type="entry name" value="Glyco_hydro_3_N_sf"/>
</dbReference>
<dbReference type="GO" id="GO:0016787">
    <property type="term" value="F:hydrolase activity"/>
    <property type="evidence" value="ECO:0007669"/>
    <property type="project" value="UniProtKB-KW"/>
</dbReference>
<dbReference type="SUPFAM" id="SSF51445">
    <property type="entry name" value="(Trans)glycosidases"/>
    <property type="match status" value="1"/>
</dbReference>
<feature type="domain" description="Fibronectin type III-like" evidence="3">
    <location>
        <begin position="732"/>
        <end position="799"/>
    </location>
</feature>
<dbReference type="InterPro" id="IPR036881">
    <property type="entry name" value="Glyco_hydro_3_C_sf"/>
</dbReference>
<evidence type="ECO:0000313" key="4">
    <source>
        <dbReference type="EMBL" id="MDN4476800.1"/>
    </source>
</evidence>
<sequence>MATAHEPLIEAALSRLSVEEKVLLLTGRDSWSLHGIESIGLRPMVMSDGPAGVRGDTWDERSPSVNLPSPTAIAASWDPELVREVGNGLGAEARRKNVDVVLAPTINIQRSPYGGRHFEAFSEDPLLTSTIATAYVAGIQDHGVGATAKHYVANDAETERFTASSDVDERTLREVYLAAFEGPVTEGGAWLVMSAYNAINGTTASEHELLRTPLKDEWGFDGVVVSDWTAVRSLDSARAAQDLAMPGPASPWGDALVAAVRRGDIAEEIVDDKVRRILRLATRVGALEGAPEPARIAAPAAEATVATAREASEAGMVLLSNDGILPLDTPRSIAVIGEGARDARTQGGGSATVIPATVSSPLDGIAARWPEAAVSWSRGAVVQSGLADIPVDRLRTPSGEPGMRVRYLDGDGGVLDEETRTASRVVSFDAESKALRAATVELAFTYSPEVPGDTVPFGVAGLSDYRVLVNGAEAARGSLRTRPGDDPATAVLNPPFEEIELPANGGPLEIVVKITPVEGGIPDSIALGVGLPPVRAAARELIAEAARAAAAADVAVVVVSTSSEVESEGFDRTSLALPGAQDALVAAVTAANPRTVVVVNSGSPVLLPWRDSAAAAIAAWFPGQEFGTALAAVLGGDAEPGGRLPVTWPADEASVPVAQVAPVDGHLAYTEGVHVGHRAWLRSGARPAFPFGHGLGYTSWEVDEVTVAGDALAGDATARVRVRNTGDRRGKVVVQLYLEAPADADDMPMRWHAGFAVARLDGGEEAQLSVPLPARRFQRWHDGWSAVPGTFRLHAGLSAEDLRAGADVTVPVDVVETV</sequence>
<keyword evidence="5" id="KW-1185">Reference proteome</keyword>
<dbReference type="Proteomes" id="UP001172728">
    <property type="component" value="Unassembled WGS sequence"/>
</dbReference>
<dbReference type="Gene3D" id="2.60.40.10">
    <property type="entry name" value="Immunoglobulins"/>
    <property type="match status" value="1"/>
</dbReference>
<dbReference type="EMBL" id="JAUHPW010000012">
    <property type="protein sequence ID" value="MDN4476800.1"/>
    <property type="molecule type" value="Genomic_DNA"/>
</dbReference>
<name>A0ABT8GCE4_9MICO</name>
<proteinExistence type="inferred from homology"/>
<dbReference type="RefSeq" id="WP_301135549.1">
    <property type="nucleotide sequence ID" value="NZ_JAUHPW010000012.1"/>
</dbReference>
<dbReference type="InterPro" id="IPR050288">
    <property type="entry name" value="Cellulose_deg_GH3"/>
</dbReference>
<dbReference type="PANTHER" id="PTHR42715:SF10">
    <property type="entry name" value="BETA-GLUCOSIDASE"/>
    <property type="match status" value="1"/>
</dbReference>
<dbReference type="Pfam" id="PF01915">
    <property type="entry name" value="Glyco_hydro_3_C"/>
    <property type="match status" value="1"/>
</dbReference>
<evidence type="ECO:0000259" key="3">
    <source>
        <dbReference type="SMART" id="SM01217"/>
    </source>
</evidence>
<dbReference type="Gene3D" id="2.60.120.260">
    <property type="entry name" value="Galactose-binding domain-like"/>
    <property type="match status" value="1"/>
</dbReference>
<dbReference type="InterPro" id="IPR013783">
    <property type="entry name" value="Ig-like_fold"/>
</dbReference>
<dbReference type="Gene3D" id="3.20.20.300">
    <property type="entry name" value="Glycoside hydrolase, family 3, N-terminal domain"/>
    <property type="match status" value="1"/>
</dbReference>
<reference evidence="4" key="1">
    <citation type="submission" date="2023-06" db="EMBL/GenBank/DDBJ databases">
        <title>Sysu t00192.</title>
        <authorList>
            <person name="Gao L."/>
            <person name="Fang B.-Z."/>
            <person name="Li W.-J."/>
        </authorList>
    </citation>
    <scope>NUCLEOTIDE SEQUENCE</scope>
    <source>
        <strain evidence="4">SYSU T00192</strain>
    </source>
</reference>
<evidence type="ECO:0000256" key="1">
    <source>
        <dbReference type="ARBA" id="ARBA00005336"/>
    </source>
</evidence>
<dbReference type="Pfam" id="PF14310">
    <property type="entry name" value="Fn3-like"/>
    <property type="match status" value="1"/>
</dbReference>
<dbReference type="InterPro" id="IPR001764">
    <property type="entry name" value="Glyco_hydro_3_N"/>
</dbReference>
<dbReference type="SUPFAM" id="SSF52279">
    <property type="entry name" value="Beta-D-glucan exohydrolase, C-terminal domain"/>
    <property type="match status" value="1"/>
</dbReference>
<evidence type="ECO:0000313" key="5">
    <source>
        <dbReference type="Proteomes" id="UP001172728"/>
    </source>
</evidence>
<dbReference type="InterPro" id="IPR002772">
    <property type="entry name" value="Glyco_hydro_3_C"/>
</dbReference>
<comment type="similarity">
    <text evidence="1">Belongs to the glycosyl hydrolase 3 family.</text>
</comment>
<dbReference type="Gene3D" id="3.40.50.1700">
    <property type="entry name" value="Glycoside hydrolase family 3 C-terminal domain"/>
    <property type="match status" value="1"/>
</dbReference>
<dbReference type="InterPro" id="IPR026891">
    <property type="entry name" value="Fn3-like"/>
</dbReference>
<dbReference type="InterPro" id="IPR017853">
    <property type="entry name" value="GH"/>
</dbReference>
<dbReference type="PANTHER" id="PTHR42715">
    <property type="entry name" value="BETA-GLUCOSIDASE"/>
    <property type="match status" value="1"/>
</dbReference>